<feature type="domain" description="Wadjet protein JetD C-terminal" evidence="2">
    <location>
        <begin position="62"/>
        <end position="143"/>
    </location>
</feature>
<evidence type="ECO:0000313" key="5">
    <source>
        <dbReference type="Proteomes" id="UP001501475"/>
    </source>
</evidence>
<organism evidence="4 5">
    <name type="scientific">Nostocoides vanveenii</name>
    <dbReference type="NCBI Taxonomy" id="330835"/>
    <lineage>
        <taxon>Bacteria</taxon>
        <taxon>Bacillati</taxon>
        <taxon>Actinomycetota</taxon>
        <taxon>Actinomycetes</taxon>
        <taxon>Micrococcales</taxon>
        <taxon>Intrasporangiaceae</taxon>
        <taxon>Nostocoides</taxon>
    </lineage>
</organism>
<evidence type="ECO:0000259" key="3">
    <source>
        <dbReference type="Pfam" id="PF11795"/>
    </source>
</evidence>
<feature type="compositionally biased region" description="Basic and acidic residues" evidence="1">
    <location>
        <begin position="169"/>
        <end position="183"/>
    </location>
</feature>
<accession>A0ABN2L5Y9</accession>
<evidence type="ECO:0000256" key="1">
    <source>
        <dbReference type="SAM" id="MobiDB-lite"/>
    </source>
</evidence>
<dbReference type="Pfam" id="PF09983">
    <property type="entry name" value="JetD_C"/>
    <property type="match status" value="1"/>
</dbReference>
<dbReference type="Pfam" id="PF11795">
    <property type="entry name" value="DUF3322"/>
    <property type="match status" value="1"/>
</dbReference>
<keyword evidence="5" id="KW-1185">Reference proteome</keyword>
<dbReference type="EMBL" id="BAAAPN010000105">
    <property type="protein sequence ID" value="GAA1776522.1"/>
    <property type="molecule type" value="Genomic_DNA"/>
</dbReference>
<dbReference type="InterPro" id="IPR024537">
    <property type="entry name" value="DUF3322"/>
</dbReference>
<feature type="region of interest" description="Disordered" evidence="1">
    <location>
        <begin position="153"/>
        <end position="190"/>
    </location>
</feature>
<reference evidence="4 5" key="1">
    <citation type="journal article" date="2019" name="Int. J. Syst. Evol. Microbiol.">
        <title>The Global Catalogue of Microorganisms (GCM) 10K type strain sequencing project: providing services to taxonomists for standard genome sequencing and annotation.</title>
        <authorList>
            <consortium name="The Broad Institute Genomics Platform"/>
            <consortium name="The Broad Institute Genome Sequencing Center for Infectious Disease"/>
            <person name="Wu L."/>
            <person name="Ma J."/>
        </authorList>
    </citation>
    <scope>NUCLEOTIDE SEQUENCE [LARGE SCALE GENOMIC DNA]</scope>
    <source>
        <strain evidence="4 5">JCM 15591</strain>
    </source>
</reference>
<comment type="caution">
    <text evidence="4">The sequence shown here is derived from an EMBL/GenBank/DDBJ whole genome shotgun (WGS) entry which is preliminary data.</text>
</comment>
<proteinExistence type="predicted"/>
<evidence type="ECO:0000313" key="4">
    <source>
        <dbReference type="EMBL" id="GAA1776522.1"/>
    </source>
</evidence>
<feature type="domain" description="DUF3322" evidence="3">
    <location>
        <begin position="2"/>
        <end position="42"/>
    </location>
</feature>
<name>A0ABN2L5Y9_9MICO</name>
<protein>
    <submittedName>
        <fullName evidence="4">Uncharacterized protein</fullName>
    </submittedName>
</protein>
<sequence>MLAALCWLRANAGQHRYLREIEAPGVDTKFVATHRDLLSALLPAARIDATHSRAAGFAPRYGFAEPRPPIRMRVAEGFAGLDGVSEIGLRAEETTRLRVSVQRVLVIENEVTYLSAPIPPESVVIWGAGYSVGRLGRIPWVRDGPGRLALGRSRHPWLRHAQPPSRPGPADRVDPDGSRDPPRTSRAVGS</sequence>
<dbReference type="InterPro" id="IPR024534">
    <property type="entry name" value="JetD_C"/>
</dbReference>
<evidence type="ECO:0000259" key="2">
    <source>
        <dbReference type="Pfam" id="PF09983"/>
    </source>
</evidence>
<dbReference type="Proteomes" id="UP001501475">
    <property type="component" value="Unassembled WGS sequence"/>
</dbReference>
<gene>
    <name evidence="4" type="ORF">GCM10009810_37070</name>
</gene>